<evidence type="ECO:0000313" key="2">
    <source>
        <dbReference type="Proteomes" id="UP001299970"/>
    </source>
</evidence>
<reference evidence="1 2" key="1">
    <citation type="submission" date="2022-03" db="EMBL/GenBank/DDBJ databases">
        <title>Pseudonocardia alaer sp. nov., a novel actinomycete isolated from reed forest soil.</title>
        <authorList>
            <person name="Wang L."/>
        </authorList>
    </citation>
    <scope>NUCLEOTIDE SEQUENCE [LARGE SCALE GENOMIC DNA]</scope>
    <source>
        <strain evidence="1 2">Y-16303</strain>
    </source>
</reference>
<dbReference type="EMBL" id="JAKXMK010000017">
    <property type="protein sequence ID" value="MCH6168146.1"/>
    <property type="molecule type" value="Genomic_DNA"/>
</dbReference>
<dbReference type="RefSeq" id="WP_241038789.1">
    <property type="nucleotide sequence ID" value="NZ_BAAAJF010000001.1"/>
</dbReference>
<dbReference type="Proteomes" id="UP001299970">
    <property type="component" value="Unassembled WGS sequence"/>
</dbReference>
<comment type="caution">
    <text evidence="1">The sequence shown here is derived from an EMBL/GenBank/DDBJ whole genome shotgun (WGS) entry which is preliminary data.</text>
</comment>
<protein>
    <submittedName>
        <fullName evidence="1">Uncharacterized protein</fullName>
    </submittedName>
</protein>
<accession>A0ABS9THZ1</accession>
<sequence>MDADAIEAALEQGKSEFEKRGVSADLCLVGLDGTAEAKIVDQLTRNSYACVVVGGGIRKPEPMLPFFEKVVNLIRQHAPDAAIAFNTSPVDSAEAAARWIAVP</sequence>
<keyword evidence="2" id="KW-1185">Reference proteome</keyword>
<name>A0ABS9THZ1_9PSEU</name>
<organism evidence="1 2">
    <name type="scientific">Pseudonocardia alaniniphila</name>
    <dbReference type="NCBI Taxonomy" id="75291"/>
    <lineage>
        <taxon>Bacteria</taxon>
        <taxon>Bacillati</taxon>
        <taxon>Actinomycetota</taxon>
        <taxon>Actinomycetes</taxon>
        <taxon>Pseudonocardiales</taxon>
        <taxon>Pseudonocardiaceae</taxon>
        <taxon>Pseudonocardia</taxon>
    </lineage>
</organism>
<gene>
    <name evidence="1" type="ORF">MMF94_20855</name>
</gene>
<proteinExistence type="predicted"/>
<evidence type="ECO:0000313" key="1">
    <source>
        <dbReference type="EMBL" id="MCH6168146.1"/>
    </source>
</evidence>